<proteinExistence type="predicted"/>
<evidence type="ECO:0000313" key="2">
    <source>
        <dbReference type="EMBL" id="KAJ1204369.1"/>
    </source>
</evidence>
<feature type="region of interest" description="Disordered" evidence="1">
    <location>
        <begin position="1"/>
        <end position="35"/>
    </location>
</feature>
<keyword evidence="3" id="KW-1185">Reference proteome</keyword>
<feature type="compositionally biased region" description="Basic and acidic residues" evidence="1">
    <location>
        <begin position="26"/>
        <end position="35"/>
    </location>
</feature>
<dbReference type="AlphaFoldDB" id="A0AAV7VWG2"/>
<protein>
    <submittedName>
        <fullName evidence="2">Uncharacterized protein</fullName>
    </submittedName>
</protein>
<evidence type="ECO:0000313" key="3">
    <source>
        <dbReference type="Proteomes" id="UP001066276"/>
    </source>
</evidence>
<dbReference type="EMBL" id="JANPWB010000003">
    <property type="protein sequence ID" value="KAJ1204369.1"/>
    <property type="molecule type" value="Genomic_DNA"/>
</dbReference>
<name>A0AAV7VWG2_PLEWA</name>
<gene>
    <name evidence="2" type="ORF">NDU88_008147</name>
</gene>
<evidence type="ECO:0000256" key="1">
    <source>
        <dbReference type="SAM" id="MobiDB-lite"/>
    </source>
</evidence>
<sequence length="106" mass="12006">MQISREPGAEAGQHHAASFCSSSRPKYREAEERKSRQVIRPLPLGAFKSPCSKALQKCSPCELLRALRYRMPGKKHREPQCPGLFSGLRSPLYCLPRHALRGFRES</sequence>
<organism evidence="2 3">
    <name type="scientific">Pleurodeles waltl</name>
    <name type="common">Iberian ribbed newt</name>
    <dbReference type="NCBI Taxonomy" id="8319"/>
    <lineage>
        <taxon>Eukaryota</taxon>
        <taxon>Metazoa</taxon>
        <taxon>Chordata</taxon>
        <taxon>Craniata</taxon>
        <taxon>Vertebrata</taxon>
        <taxon>Euteleostomi</taxon>
        <taxon>Amphibia</taxon>
        <taxon>Batrachia</taxon>
        <taxon>Caudata</taxon>
        <taxon>Salamandroidea</taxon>
        <taxon>Salamandridae</taxon>
        <taxon>Pleurodelinae</taxon>
        <taxon>Pleurodeles</taxon>
    </lineage>
</organism>
<reference evidence="2" key="1">
    <citation type="journal article" date="2022" name="bioRxiv">
        <title>Sequencing and chromosome-scale assembly of the giantPleurodeles waltlgenome.</title>
        <authorList>
            <person name="Brown T."/>
            <person name="Elewa A."/>
            <person name="Iarovenko S."/>
            <person name="Subramanian E."/>
            <person name="Araus A.J."/>
            <person name="Petzold A."/>
            <person name="Susuki M."/>
            <person name="Suzuki K.-i.T."/>
            <person name="Hayashi T."/>
            <person name="Toyoda A."/>
            <person name="Oliveira C."/>
            <person name="Osipova E."/>
            <person name="Leigh N.D."/>
            <person name="Simon A."/>
            <person name="Yun M.H."/>
        </authorList>
    </citation>
    <scope>NUCLEOTIDE SEQUENCE</scope>
    <source>
        <strain evidence="2">20211129_DDA</strain>
        <tissue evidence="2">Liver</tissue>
    </source>
</reference>
<dbReference type="Proteomes" id="UP001066276">
    <property type="component" value="Chromosome 2_1"/>
</dbReference>
<comment type="caution">
    <text evidence="2">The sequence shown here is derived from an EMBL/GenBank/DDBJ whole genome shotgun (WGS) entry which is preliminary data.</text>
</comment>
<accession>A0AAV7VWG2</accession>